<feature type="domain" description="ABC transporter" evidence="15">
    <location>
        <begin position="1"/>
        <end position="229"/>
    </location>
</feature>
<dbReference type="InterPro" id="IPR017871">
    <property type="entry name" value="ABC_transporter-like_CS"/>
</dbReference>
<evidence type="ECO:0000256" key="14">
    <source>
        <dbReference type="ARBA" id="ARBA00070305"/>
    </source>
</evidence>
<sequence length="339" mass="36783">MKNLSKSYNSVKALTDVSFELQPGQMLAVLGPSGCGKTTLLRSIAGFEIPNEGTIEIGGETVFSNRVYLAPEKRRIGYVPQEGALFPHLSVAQNIAFGLPRGLKRNERVREMLALVGMEGFEKRMPHELSGGQQQRVALARALAPAPSLILLDEPFSALDTGLRAKLRDDIRLALEKTNATSIMVTHDQEEALSMADVIAVMRNGEIVQFAEPDDIYTTPKDLKVATFVGDTVLVDGCLNGDCVECPLGSLPVIHQAIHSDGRNATVMIRPEQLTLGERNSGISAEVIKTTYFGHDSLVHLQIGDHENSCQVSIRVLGKPQVKTGDIVGLQVNGNVMVY</sequence>
<evidence type="ECO:0000256" key="1">
    <source>
        <dbReference type="ARBA" id="ARBA00022448"/>
    </source>
</evidence>
<dbReference type="InterPro" id="IPR003439">
    <property type="entry name" value="ABC_transporter-like_ATP-bd"/>
</dbReference>
<accession>A0A3Q9R2J9</accession>
<keyword evidence="7" id="KW-1278">Translocase</keyword>
<keyword evidence="6" id="KW-0067">ATP-binding</keyword>
<dbReference type="PROSITE" id="PS50893">
    <property type="entry name" value="ABC_TRANSPORTER_2"/>
    <property type="match status" value="1"/>
</dbReference>
<dbReference type="GO" id="GO:0043190">
    <property type="term" value="C:ATP-binding cassette (ABC) transporter complex"/>
    <property type="evidence" value="ECO:0007669"/>
    <property type="project" value="InterPro"/>
</dbReference>
<protein>
    <recommendedName>
        <fullName evidence="14">Carnitine transport ATP-binding protein OpuCA</fullName>
        <ecNumber evidence="13">7.6.2.9</ecNumber>
    </recommendedName>
</protein>
<dbReference type="InterPro" id="IPR012340">
    <property type="entry name" value="NA-bd_OB-fold"/>
</dbReference>
<dbReference type="PROSITE" id="PS00211">
    <property type="entry name" value="ABC_TRANSPORTER_1"/>
    <property type="match status" value="1"/>
</dbReference>
<evidence type="ECO:0000256" key="6">
    <source>
        <dbReference type="ARBA" id="ARBA00022840"/>
    </source>
</evidence>
<keyword evidence="3" id="KW-0410">Iron transport</keyword>
<evidence type="ECO:0000256" key="12">
    <source>
        <dbReference type="ARBA" id="ARBA00063934"/>
    </source>
</evidence>
<dbReference type="InterPro" id="IPR027417">
    <property type="entry name" value="P-loop_NTPase"/>
</dbReference>
<dbReference type="CDD" id="cd03259">
    <property type="entry name" value="ABC_Carb_Solutes_like"/>
    <property type="match status" value="1"/>
</dbReference>
<dbReference type="Gene3D" id="3.40.50.300">
    <property type="entry name" value="P-loop containing nucleotide triphosphate hydrolases"/>
    <property type="match status" value="1"/>
</dbReference>
<dbReference type="OrthoDB" id="9790614at2"/>
<keyword evidence="1" id="KW-0813">Transport</keyword>
<dbReference type="KEGG" id="nmk:CHR53_12465"/>
<keyword evidence="5" id="KW-0547">Nucleotide-binding</keyword>
<dbReference type="Pfam" id="PF00005">
    <property type="entry name" value="ABC_tran"/>
    <property type="match status" value="1"/>
</dbReference>
<evidence type="ECO:0000313" key="17">
    <source>
        <dbReference type="Proteomes" id="UP000282892"/>
    </source>
</evidence>
<evidence type="ECO:0000256" key="5">
    <source>
        <dbReference type="ARBA" id="ARBA00022741"/>
    </source>
</evidence>
<evidence type="ECO:0000313" key="16">
    <source>
        <dbReference type="EMBL" id="AZU64947.1"/>
    </source>
</evidence>
<gene>
    <name evidence="16" type="ORF">CHR53_12465</name>
</gene>
<evidence type="ECO:0000256" key="8">
    <source>
        <dbReference type="ARBA" id="ARBA00023004"/>
    </source>
</evidence>
<dbReference type="GO" id="GO:0016887">
    <property type="term" value="F:ATP hydrolysis activity"/>
    <property type="evidence" value="ECO:0007669"/>
    <property type="project" value="InterPro"/>
</dbReference>
<evidence type="ECO:0000256" key="13">
    <source>
        <dbReference type="ARBA" id="ARBA00066388"/>
    </source>
</evidence>
<dbReference type="STRING" id="1193713.GCA_001636315_04926"/>
<dbReference type="PANTHER" id="PTHR42781">
    <property type="entry name" value="SPERMIDINE/PUTRESCINE IMPORT ATP-BINDING PROTEIN POTA"/>
    <property type="match status" value="1"/>
</dbReference>
<evidence type="ECO:0000256" key="10">
    <source>
        <dbReference type="ARBA" id="ARBA00023136"/>
    </source>
</evidence>
<keyword evidence="9" id="KW-0406">Ion transport</keyword>
<dbReference type="Gene3D" id="2.40.50.100">
    <property type="match status" value="1"/>
</dbReference>
<evidence type="ECO:0000256" key="9">
    <source>
        <dbReference type="ARBA" id="ARBA00023065"/>
    </source>
</evidence>
<dbReference type="PANTHER" id="PTHR42781:SF5">
    <property type="entry name" value="PUTRESCINE TRANSPORT ATP-BINDING PROTEIN POTG"/>
    <property type="match status" value="1"/>
</dbReference>
<dbReference type="SUPFAM" id="SSF52540">
    <property type="entry name" value="P-loop containing nucleoside triphosphate hydrolases"/>
    <property type="match status" value="1"/>
</dbReference>
<dbReference type="FunFam" id="3.40.50.300:FF:000425">
    <property type="entry name" value="Probable ABC transporter, ATP-binding subunit"/>
    <property type="match status" value="1"/>
</dbReference>
<dbReference type="EMBL" id="CP022572">
    <property type="protein sequence ID" value="AZU64947.1"/>
    <property type="molecule type" value="Genomic_DNA"/>
</dbReference>
<dbReference type="Proteomes" id="UP000282892">
    <property type="component" value="Chromosome"/>
</dbReference>
<keyword evidence="4" id="KW-0997">Cell inner membrane</keyword>
<dbReference type="GO" id="GO:0005524">
    <property type="term" value="F:ATP binding"/>
    <property type="evidence" value="ECO:0007669"/>
    <property type="project" value="UniProtKB-KW"/>
</dbReference>
<dbReference type="SMART" id="SM00382">
    <property type="entry name" value="AAA"/>
    <property type="match status" value="1"/>
</dbReference>
<comment type="catalytic activity">
    <reaction evidence="11">
        <text>a quaternary ammonium(out) + ATP + H2O = a quaternary ammonium(in) + ADP + phosphate + H(+)</text>
        <dbReference type="Rhea" id="RHEA:11036"/>
        <dbReference type="ChEBI" id="CHEBI:15377"/>
        <dbReference type="ChEBI" id="CHEBI:15378"/>
        <dbReference type="ChEBI" id="CHEBI:30616"/>
        <dbReference type="ChEBI" id="CHEBI:35267"/>
        <dbReference type="ChEBI" id="CHEBI:43474"/>
        <dbReference type="ChEBI" id="CHEBI:456216"/>
        <dbReference type="EC" id="7.6.2.9"/>
    </reaction>
</comment>
<proteinExistence type="predicted"/>
<dbReference type="GO" id="GO:0015408">
    <property type="term" value="F:ABC-type ferric iron transporter activity"/>
    <property type="evidence" value="ECO:0007669"/>
    <property type="project" value="InterPro"/>
</dbReference>
<evidence type="ECO:0000256" key="7">
    <source>
        <dbReference type="ARBA" id="ARBA00022967"/>
    </source>
</evidence>
<keyword evidence="8" id="KW-0408">Iron</keyword>
<dbReference type="AlphaFoldDB" id="A0A3Q9R2J9"/>
<dbReference type="Gene3D" id="2.40.50.140">
    <property type="entry name" value="Nucleic acid-binding proteins"/>
    <property type="match status" value="1"/>
</dbReference>
<evidence type="ECO:0000259" key="15">
    <source>
        <dbReference type="PROSITE" id="PS50893"/>
    </source>
</evidence>
<reference evidence="16 17" key="1">
    <citation type="submission" date="2017-07" db="EMBL/GenBank/DDBJ databases">
        <title>The complete genome sequence of Bacillus mesonae strain H20-5, an efficient strain improving plant abiotic stress resistance.</title>
        <authorList>
            <person name="Kim S.Y."/>
            <person name="Song H."/>
            <person name="Sang M.K."/>
            <person name="Weon H.-Y."/>
            <person name="Song J."/>
        </authorList>
    </citation>
    <scope>NUCLEOTIDE SEQUENCE [LARGE SCALE GENOMIC DNA]</scope>
    <source>
        <strain evidence="16 17">H20-5</strain>
    </source>
</reference>
<evidence type="ECO:0000256" key="11">
    <source>
        <dbReference type="ARBA" id="ARBA00052482"/>
    </source>
</evidence>
<dbReference type="InterPro" id="IPR003593">
    <property type="entry name" value="AAA+_ATPase"/>
</dbReference>
<dbReference type="Pfam" id="PF08402">
    <property type="entry name" value="TOBE_2"/>
    <property type="match status" value="1"/>
</dbReference>
<comment type="subunit">
    <text evidence="12">The complex is composed of two ATP-binding proteins (OpuCA), two transmembrane proteins (OpuCB and OpuCD) and a solute-binding protein (OpuCC).</text>
</comment>
<keyword evidence="10" id="KW-0472">Membrane</keyword>
<dbReference type="EC" id="7.6.2.9" evidence="13"/>
<evidence type="ECO:0000256" key="3">
    <source>
        <dbReference type="ARBA" id="ARBA00022496"/>
    </source>
</evidence>
<dbReference type="InterPro" id="IPR013611">
    <property type="entry name" value="Transp-assoc_OB_typ2"/>
</dbReference>
<dbReference type="InterPro" id="IPR008995">
    <property type="entry name" value="Mo/tungstate-bd_C_term_dom"/>
</dbReference>
<dbReference type="SUPFAM" id="SSF50331">
    <property type="entry name" value="MOP-like"/>
    <property type="match status" value="1"/>
</dbReference>
<dbReference type="GO" id="GO:0015418">
    <property type="term" value="F:ABC-type quaternary ammonium compound transporting activity"/>
    <property type="evidence" value="ECO:0007669"/>
    <property type="project" value="UniProtKB-EC"/>
</dbReference>
<evidence type="ECO:0000256" key="4">
    <source>
        <dbReference type="ARBA" id="ARBA00022519"/>
    </source>
</evidence>
<organism evidence="16 17">
    <name type="scientific">Neobacillus mesonae</name>
    <dbReference type="NCBI Taxonomy" id="1193713"/>
    <lineage>
        <taxon>Bacteria</taxon>
        <taxon>Bacillati</taxon>
        <taxon>Bacillota</taxon>
        <taxon>Bacilli</taxon>
        <taxon>Bacillales</taxon>
        <taxon>Bacillaceae</taxon>
        <taxon>Neobacillus</taxon>
    </lineage>
</organism>
<dbReference type="InterPro" id="IPR015853">
    <property type="entry name" value="ABC_transpr_FbpC"/>
</dbReference>
<dbReference type="InterPro" id="IPR050093">
    <property type="entry name" value="ABC_SmlMolc_Importer"/>
</dbReference>
<name>A0A3Q9R2J9_9BACI</name>
<keyword evidence="2" id="KW-1003">Cell membrane</keyword>
<evidence type="ECO:0000256" key="2">
    <source>
        <dbReference type="ARBA" id="ARBA00022475"/>
    </source>
</evidence>
<keyword evidence="17" id="KW-1185">Reference proteome</keyword>